<keyword evidence="1" id="KW-0812">Transmembrane</keyword>
<feature type="transmembrane region" description="Helical" evidence="1">
    <location>
        <begin position="209"/>
        <end position="233"/>
    </location>
</feature>
<feature type="transmembrane region" description="Helical" evidence="1">
    <location>
        <begin position="106"/>
        <end position="124"/>
    </location>
</feature>
<dbReference type="PROSITE" id="PS50924">
    <property type="entry name" value="MHYT"/>
    <property type="match status" value="1"/>
</dbReference>
<dbReference type="InterPro" id="IPR005330">
    <property type="entry name" value="MHYT_dom"/>
</dbReference>
<feature type="transmembrane region" description="Helical" evidence="1">
    <location>
        <begin position="12"/>
        <end position="30"/>
    </location>
</feature>
<evidence type="ECO:0000313" key="5">
    <source>
        <dbReference type="EMBL" id="NBE07750.1"/>
    </source>
</evidence>
<protein>
    <submittedName>
        <fullName evidence="5">Carbon monoxide dehydrogenase</fullName>
    </submittedName>
</protein>
<keyword evidence="1" id="KW-1133">Transmembrane helix</keyword>
<dbReference type="InterPro" id="IPR007492">
    <property type="entry name" value="LytTR_DNA-bd_dom"/>
</dbReference>
<keyword evidence="6" id="KW-1185">Reference proteome</keyword>
<dbReference type="PROSITE" id="PS50930">
    <property type="entry name" value="HTH_LYTTR"/>
    <property type="match status" value="1"/>
</dbReference>
<dbReference type="PANTHER" id="PTHR35152">
    <property type="entry name" value="DOMAIN SIGNALLING PROTEIN, PUTATIVE (AFU_ORTHOLOGUE AFUA_5G11310)-RELATED"/>
    <property type="match status" value="1"/>
</dbReference>
<feature type="domain" description="MHYT" evidence="3">
    <location>
        <begin position="6"/>
        <end position="193"/>
    </location>
</feature>
<sequence length="372" mass="39277">MLEYSHDWRLVLAAFAIALMAGFTGLSLTRGVSRRSVGERKVAVSMAAVALGGGIWSMHFVAMLGLQLPILYTYDALTTLVSALVAILMTGLALLILHFRARTRRSITLAGVIIGLGIALMHYIGMSGMELCRPVYTPMGIAGALVASVGLSVLAVRLAYSERGRRNIVLGTVGFGVAVVMVHFIAMAGTGFLSDGATGAIGPALSNETLAIIVTLAAFVISAAFLLTGITFAPQPEEAAAPGLAGAAPPEPAPTAAPRAEPAALRVPHEREGRTYFLEPAAISAVRAEGHYTLLQKGAETLFCPWSISEAEERLAPLGFLRVHRSYLINPAHVVKFERLRDSGQCSVDGAESLRIPVSRARLADLREALGL</sequence>
<keyword evidence="1" id="KW-0472">Membrane</keyword>
<dbReference type="EMBL" id="JAAATW010000002">
    <property type="protein sequence ID" value="NBE07750.1"/>
    <property type="molecule type" value="Genomic_DNA"/>
</dbReference>
<proteinExistence type="predicted"/>
<dbReference type="Gene3D" id="2.40.50.1020">
    <property type="entry name" value="LytTr DNA-binding domain"/>
    <property type="match status" value="1"/>
</dbReference>
<gene>
    <name evidence="5" type="ORF">GU920_09390</name>
</gene>
<evidence type="ECO:0000259" key="4">
    <source>
        <dbReference type="PROSITE" id="PS50930"/>
    </source>
</evidence>
<feature type="transmembrane region" description="Helical" evidence="1">
    <location>
        <begin position="168"/>
        <end position="189"/>
    </location>
</feature>
<feature type="transmembrane region" description="Helical" evidence="1">
    <location>
        <begin position="76"/>
        <end position="99"/>
    </location>
</feature>
<dbReference type="Proteomes" id="UP001517376">
    <property type="component" value="Unassembled WGS sequence"/>
</dbReference>
<dbReference type="PIRSF" id="PIRSF036615">
    <property type="entry name" value="MHYT_LytTR"/>
    <property type="match status" value="1"/>
</dbReference>
<evidence type="ECO:0000256" key="1">
    <source>
        <dbReference type="PROSITE-ProRule" id="PRU00244"/>
    </source>
</evidence>
<feature type="region of interest" description="Disordered" evidence="2">
    <location>
        <begin position="241"/>
        <end position="263"/>
    </location>
</feature>
<feature type="transmembrane region" description="Helical" evidence="1">
    <location>
        <begin position="42"/>
        <end position="64"/>
    </location>
</feature>
<feature type="transmembrane region" description="Helical" evidence="1">
    <location>
        <begin position="136"/>
        <end position="156"/>
    </location>
</feature>
<comment type="caution">
    <text evidence="5">The sequence shown here is derived from an EMBL/GenBank/DDBJ whole genome shotgun (WGS) entry which is preliminary data.</text>
</comment>
<reference evidence="6" key="1">
    <citation type="submission" date="2020-01" db="EMBL/GenBank/DDBJ databases">
        <title>Sphingomonas sp. strain CSW-10.</title>
        <authorList>
            <person name="Chen W.-M."/>
        </authorList>
    </citation>
    <scope>NUCLEOTIDE SEQUENCE [LARGE SCALE GENOMIC DNA]</scope>
    <source>
        <strain evidence="6">CCP-1</strain>
    </source>
</reference>
<evidence type="ECO:0000313" key="6">
    <source>
        <dbReference type="Proteomes" id="UP001517376"/>
    </source>
</evidence>
<evidence type="ECO:0000256" key="2">
    <source>
        <dbReference type="SAM" id="MobiDB-lite"/>
    </source>
</evidence>
<dbReference type="Pfam" id="PF04397">
    <property type="entry name" value="LytTR"/>
    <property type="match status" value="1"/>
</dbReference>
<dbReference type="SMART" id="SM00850">
    <property type="entry name" value="LytTR"/>
    <property type="match status" value="1"/>
</dbReference>
<dbReference type="PANTHER" id="PTHR35152:SF1">
    <property type="entry name" value="DOMAIN SIGNALLING PROTEIN, PUTATIVE (AFU_ORTHOLOGUE AFUA_5G11310)-RELATED"/>
    <property type="match status" value="1"/>
</dbReference>
<dbReference type="Pfam" id="PF03707">
    <property type="entry name" value="MHYT"/>
    <property type="match status" value="2"/>
</dbReference>
<dbReference type="InterPro" id="IPR012073">
    <property type="entry name" value="LytTR_MHYT"/>
</dbReference>
<name>A0ABW9Y5F1_9RHOB</name>
<evidence type="ECO:0000259" key="3">
    <source>
        <dbReference type="PROSITE" id="PS50924"/>
    </source>
</evidence>
<accession>A0ABW9Y5F1</accession>
<feature type="domain" description="HTH LytTR-type" evidence="4">
    <location>
        <begin position="267"/>
        <end position="372"/>
    </location>
</feature>
<organism evidence="5 6">
    <name type="scientific">Paragemmobacter ruber</name>
    <dbReference type="NCBI Taxonomy" id="1985673"/>
    <lineage>
        <taxon>Bacteria</taxon>
        <taxon>Pseudomonadati</taxon>
        <taxon>Pseudomonadota</taxon>
        <taxon>Alphaproteobacteria</taxon>
        <taxon>Rhodobacterales</taxon>
        <taxon>Paracoccaceae</taxon>
        <taxon>Paragemmobacter</taxon>
    </lineage>
</organism>